<dbReference type="PANTHER" id="PTHR10953:SF102">
    <property type="entry name" value="ADENYLYLTRANSFERASE AND SULFURTRANSFERASE MOCS3"/>
    <property type="match status" value="1"/>
</dbReference>
<evidence type="ECO:0000256" key="10">
    <source>
        <dbReference type="ARBA" id="ARBA00075110"/>
    </source>
</evidence>
<accession>A0AAJ1U8B4</accession>
<dbReference type="GO" id="GO:0008146">
    <property type="term" value="F:sulfotransferase activity"/>
    <property type="evidence" value="ECO:0007669"/>
    <property type="project" value="TreeGrafter"/>
</dbReference>
<comment type="function">
    <text evidence="6">Catalyzes the adenylation by ATP of the carboxyl group of the C-terminal glycine of sulfur carrier protein MoaD.</text>
</comment>
<dbReference type="EC" id="2.7.7.80" evidence="8"/>
<dbReference type="Gene3D" id="3.40.50.720">
    <property type="entry name" value="NAD(P)-binding Rossmann-like Domain"/>
    <property type="match status" value="1"/>
</dbReference>
<dbReference type="GO" id="GO:0005829">
    <property type="term" value="C:cytosol"/>
    <property type="evidence" value="ECO:0007669"/>
    <property type="project" value="TreeGrafter"/>
</dbReference>
<sequence length="351" mass="36669">MLAVLGLMVMIWGLGRAFRLPGPLVWGAIVLIYAAALSAVLVLPEGNGLRQALGDGPAGWVILGVVAVLGGGYVKGLGWLRARAKEPEVAAATQDGPFRPGEIGRYARHIVLRELGGAGQKRLKQAKVLVIGAGGLGSPVLLYLAAAGVGRIGVVDDDFVDSSNLQRQVIHGEDRVGMPKVQSAEEAMTWLNPYVEVRPYQRRLDAETAAALVGEYDVVIDGTDNFETRYLLNRACVAAGKPLISGAIAQWEGQVSVFDPARGGPCYECVFPEAPAAGLAPSCAEAGVVGPLPGVIGSMMALEAVKLIAGIGENGAGNVLRGEMVIFDGLWGESRKIAVKRRADCPVCGAL</sequence>
<reference evidence="15" key="1">
    <citation type="submission" date="2022-07" db="EMBL/GenBank/DDBJ databases">
        <authorList>
            <person name="Otstavnykh N."/>
            <person name="Isaeva M."/>
            <person name="Bystritskaya E."/>
        </authorList>
    </citation>
    <scope>NUCLEOTIDE SEQUENCE</scope>
    <source>
        <strain evidence="15">10Alg 79</strain>
    </source>
</reference>
<keyword evidence="16" id="KW-1185">Reference proteome</keyword>
<dbReference type="GO" id="GO:0061605">
    <property type="term" value="F:molybdopterin-synthase adenylyltransferase activity"/>
    <property type="evidence" value="ECO:0007669"/>
    <property type="project" value="UniProtKB-EC"/>
</dbReference>
<dbReference type="EMBL" id="JANFFA010000003">
    <property type="protein sequence ID" value="MDQ2094655.1"/>
    <property type="molecule type" value="Genomic_DNA"/>
</dbReference>
<protein>
    <recommendedName>
        <fullName evidence="9">Molybdopterin-synthase adenylyltransferase</fullName>
        <ecNumber evidence="8">2.7.7.80</ecNumber>
    </recommendedName>
    <alternativeName>
        <fullName evidence="12">MoaD protein adenylase</fullName>
    </alternativeName>
    <alternativeName>
        <fullName evidence="10">Molybdopterin-converting factor subunit 1 adenylase</fullName>
    </alternativeName>
    <alternativeName>
        <fullName evidence="11">Sulfur carrier protein MoaD adenylyltransferase</fullName>
    </alternativeName>
</protein>
<evidence type="ECO:0000256" key="7">
    <source>
        <dbReference type="ARBA" id="ARBA00063809"/>
    </source>
</evidence>
<evidence type="ECO:0000256" key="3">
    <source>
        <dbReference type="ARBA" id="ARBA00022741"/>
    </source>
</evidence>
<evidence type="ECO:0000256" key="12">
    <source>
        <dbReference type="ARBA" id="ARBA00078531"/>
    </source>
</evidence>
<dbReference type="SUPFAM" id="SSF69572">
    <property type="entry name" value="Activating enzymes of the ubiquitin-like proteins"/>
    <property type="match status" value="1"/>
</dbReference>
<dbReference type="CDD" id="cd00757">
    <property type="entry name" value="ThiF_MoeB_HesA_family"/>
    <property type="match status" value="1"/>
</dbReference>
<evidence type="ECO:0000256" key="8">
    <source>
        <dbReference type="ARBA" id="ARBA00066884"/>
    </source>
</evidence>
<comment type="subunit">
    <text evidence="7">Homodimer. Forms a stable heterotetrameric complex of 2 MoeB and 2 MoaD during adenylation of MoaD.</text>
</comment>
<dbReference type="InterPro" id="IPR035985">
    <property type="entry name" value="Ubiquitin-activating_enz"/>
</dbReference>
<comment type="catalytic activity">
    <reaction evidence="5">
        <text>[molybdopterin-synthase sulfur-carrier protein]-C-terminal Gly-Gly + ATP + H(+) = [molybdopterin-synthase sulfur-carrier protein]-C-terminal Gly-Gly-AMP + diphosphate</text>
        <dbReference type="Rhea" id="RHEA:43616"/>
        <dbReference type="Rhea" id="RHEA-COMP:12159"/>
        <dbReference type="Rhea" id="RHEA-COMP:12202"/>
        <dbReference type="ChEBI" id="CHEBI:15378"/>
        <dbReference type="ChEBI" id="CHEBI:30616"/>
        <dbReference type="ChEBI" id="CHEBI:33019"/>
        <dbReference type="ChEBI" id="CHEBI:90618"/>
        <dbReference type="ChEBI" id="CHEBI:90778"/>
        <dbReference type="EC" id="2.7.7.80"/>
    </reaction>
</comment>
<reference evidence="15" key="2">
    <citation type="submission" date="2023-04" db="EMBL/GenBank/DDBJ databases">
        <title>'Rhodoalgimonas zhirmunskyi' gen. nov., isolated from a red alga.</title>
        <authorList>
            <person name="Nedashkovskaya O.I."/>
            <person name="Otstavnykh N.Y."/>
            <person name="Bystritskaya E.P."/>
            <person name="Balabanova L.A."/>
            <person name="Isaeva M.P."/>
        </authorList>
    </citation>
    <scope>NUCLEOTIDE SEQUENCE</scope>
    <source>
        <strain evidence="15">10Alg 79</strain>
    </source>
</reference>
<dbReference type="InterPro" id="IPR045886">
    <property type="entry name" value="ThiF/MoeB/HesA"/>
</dbReference>
<organism evidence="15 16">
    <name type="scientific">Rhodalgimonas zhirmunskyi</name>
    <dbReference type="NCBI Taxonomy" id="2964767"/>
    <lineage>
        <taxon>Bacteria</taxon>
        <taxon>Pseudomonadati</taxon>
        <taxon>Pseudomonadota</taxon>
        <taxon>Alphaproteobacteria</taxon>
        <taxon>Rhodobacterales</taxon>
        <taxon>Roseobacteraceae</taxon>
        <taxon>Rhodalgimonas</taxon>
    </lineage>
</organism>
<dbReference type="InterPro" id="IPR000594">
    <property type="entry name" value="ThiF_NAD_FAD-bd"/>
</dbReference>
<evidence type="ECO:0000256" key="6">
    <source>
        <dbReference type="ARBA" id="ARBA00055169"/>
    </source>
</evidence>
<evidence type="ECO:0000256" key="4">
    <source>
        <dbReference type="ARBA" id="ARBA00022840"/>
    </source>
</evidence>
<evidence type="ECO:0000256" key="13">
    <source>
        <dbReference type="SAM" id="Phobius"/>
    </source>
</evidence>
<feature type="transmembrane region" description="Helical" evidence="13">
    <location>
        <begin position="58"/>
        <end position="80"/>
    </location>
</feature>
<dbReference type="GO" id="GO:0004792">
    <property type="term" value="F:thiosulfate-cyanide sulfurtransferase activity"/>
    <property type="evidence" value="ECO:0007669"/>
    <property type="project" value="TreeGrafter"/>
</dbReference>
<keyword evidence="13" id="KW-1133">Transmembrane helix</keyword>
<evidence type="ECO:0000256" key="2">
    <source>
        <dbReference type="ARBA" id="ARBA00022679"/>
    </source>
</evidence>
<comment type="similarity">
    <text evidence="1">Belongs to the HesA/MoeB/ThiF family.</text>
</comment>
<dbReference type="AlphaFoldDB" id="A0AAJ1U8B4"/>
<proteinExistence type="inferred from homology"/>
<dbReference type="GO" id="GO:0008641">
    <property type="term" value="F:ubiquitin-like modifier activating enzyme activity"/>
    <property type="evidence" value="ECO:0007669"/>
    <property type="project" value="InterPro"/>
</dbReference>
<feature type="transmembrane region" description="Helical" evidence="13">
    <location>
        <begin position="27"/>
        <end position="46"/>
    </location>
</feature>
<dbReference type="FunFam" id="3.40.50.720:FF:000033">
    <property type="entry name" value="Adenylyltransferase and sulfurtransferase MOCS3"/>
    <property type="match status" value="1"/>
</dbReference>
<keyword evidence="13" id="KW-0472">Membrane</keyword>
<dbReference type="Proteomes" id="UP001227162">
    <property type="component" value="Unassembled WGS sequence"/>
</dbReference>
<evidence type="ECO:0000313" key="15">
    <source>
        <dbReference type="EMBL" id="MDQ2094655.1"/>
    </source>
</evidence>
<keyword evidence="3" id="KW-0547">Nucleotide-binding</keyword>
<dbReference type="RefSeq" id="WP_317626275.1">
    <property type="nucleotide sequence ID" value="NZ_JANFFA010000003.1"/>
</dbReference>
<keyword evidence="13" id="KW-0812">Transmembrane</keyword>
<evidence type="ECO:0000256" key="11">
    <source>
        <dbReference type="ARBA" id="ARBA00075328"/>
    </source>
</evidence>
<keyword evidence="4" id="KW-0067">ATP-binding</keyword>
<dbReference type="PANTHER" id="PTHR10953">
    <property type="entry name" value="UBIQUITIN-ACTIVATING ENZYME E1"/>
    <property type="match status" value="1"/>
</dbReference>
<evidence type="ECO:0000256" key="5">
    <source>
        <dbReference type="ARBA" id="ARBA00052218"/>
    </source>
</evidence>
<dbReference type="NCBIfam" id="NF004281">
    <property type="entry name" value="PRK05690.1"/>
    <property type="match status" value="1"/>
</dbReference>
<comment type="caution">
    <text evidence="15">The sequence shown here is derived from an EMBL/GenBank/DDBJ whole genome shotgun (WGS) entry which is preliminary data.</text>
</comment>
<dbReference type="Pfam" id="PF00899">
    <property type="entry name" value="ThiF"/>
    <property type="match status" value="1"/>
</dbReference>
<evidence type="ECO:0000313" key="16">
    <source>
        <dbReference type="Proteomes" id="UP001227162"/>
    </source>
</evidence>
<evidence type="ECO:0000256" key="9">
    <source>
        <dbReference type="ARBA" id="ARBA00073635"/>
    </source>
</evidence>
<evidence type="ECO:0000259" key="14">
    <source>
        <dbReference type="Pfam" id="PF00899"/>
    </source>
</evidence>
<evidence type="ECO:0000256" key="1">
    <source>
        <dbReference type="ARBA" id="ARBA00009919"/>
    </source>
</evidence>
<gene>
    <name evidence="15" type="ORF">NOI20_11090</name>
</gene>
<feature type="domain" description="THIF-type NAD/FAD binding fold" evidence="14">
    <location>
        <begin position="106"/>
        <end position="347"/>
    </location>
</feature>
<dbReference type="GO" id="GO:0005524">
    <property type="term" value="F:ATP binding"/>
    <property type="evidence" value="ECO:0007669"/>
    <property type="project" value="UniProtKB-KW"/>
</dbReference>
<name>A0AAJ1U8B4_9RHOB</name>
<keyword evidence="2" id="KW-0808">Transferase</keyword>